<dbReference type="EMBL" id="SMYL01000014">
    <property type="protein sequence ID" value="TDK61183.1"/>
    <property type="molecule type" value="Genomic_DNA"/>
</dbReference>
<feature type="transmembrane region" description="Helical" evidence="6">
    <location>
        <begin position="29"/>
        <end position="47"/>
    </location>
</feature>
<comment type="caution">
    <text evidence="8">The sequence shown here is derived from an EMBL/GenBank/DDBJ whole genome shotgun (WGS) entry which is preliminary data.</text>
</comment>
<organism evidence="8 9">
    <name type="scientific">Sapientia aquatica</name>
    <dbReference type="NCBI Taxonomy" id="1549640"/>
    <lineage>
        <taxon>Bacteria</taxon>
        <taxon>Pseudomonadati</taxon>
        <taxon>Pseudomonadota</taxon>
        <taxon>Betaproteobacteria</taxon>
        <taxon>Burkholderiales</taxon>
        <taxon>Oxalobacteraceae</taxon>
        <taxon>Sapientia</taxon>
    </lineage>
</organism>
<dbReference type="RefSeq" id="WP_133330918.1">
    <property type="nucleotide sequence ID" value="NZ_SMYL01000014.1"/>
</dbReference>
<reference evidence="8 9" key="1">
    <citation type="submission" date="2019-03" db="EMBL/GenBank/DDBJ databases">
        <title>Sapientia aquatica gen. nov., sp. nov., isolated from a crater lake.</title>
        <authorList>
            <person name="Felfoldi T."/>
            <person name="Szabo A."/>
            <person name="Toth E."/>
            <person name="Schumann P."/>
            <person name="Keki Z."/>
            <person name="Marialigeti K."/>
            <person name="Mathe I."/>
        </authorList>
    </citation>
    <scope>NUCLEOTIDE SEQUENCE [LARGE SCALE GENOMIC DNA]</scope>
    <source>
        <strain evidence="8 9">SA-152</strain>
    </source>
</reference>
<evidence type="ECO:0000256" key="3">
    <source>
        <dbReference type="ARBA" id="ARBA00022692"/>
    </source>
</evidence>
<feature type="transmembrane region" description="Helical" evidence="6">
    <location>
        <begin position="192"/>
        <end position="214"/>
    </location>
</feature>
<dbReference type="Proteomes" id="UP000294829">
    <property type="component" value="Unassembled WGS sequence"/>
</dbReference>
<dbReference type="SUPFAM" id="SSF103473">
    <property type="entry name" value="MFS general substrate transporter"/>
    <property type="match status" value="1"/>
</dbReference>
<evidence type="ECO:0000256" key="4">
    <source>
        <dbReference type="ARBA" id="ARBA00022989"/>
    </source>
</evidence>
<gene>
    <name evidence="8" type="ORF">E2I14_17470</name>
</gene>
<keyword evidence="9" id="KW-1185">Reference proteome</keyword>
<feature type="transmembrane region" description="Helical" evidence="6">
    <location>
        <begin position="67"/>
        <end position="87"/>
    </location>
</feature>
<dbReference type="FunFam" id="1.20.1250.20:FF:000018">
    <property type="entry name" value="MFS transporter permease"/>
    <property type="match status" value="1"/>
</dbReference>
<sequence>MIEQSIPIPNATSALIKDSEFDNKLYRKIALRIIPFLFVCYVVSFLDRINIGFAQLQMKTDLGFSDAMYGIGAAVFYIGYVLFEVPSNLLLEKIGARKTFVRIMLLWGLVSVGMMFVRNATDFYALRFLLGVFEAGFFPGIVLYLTYWFPPTRRAAVLAVFFAGVAVAGVLGGLVSGWIMQSMGGVLGMFGWQWMFLIEGSPAIMLALIAYFYLDDKPHDAQWLNQAEKQRIADNLAIDNVGSAQIDTPTLLALLTTMRVYLFAFVYFSLTCASLTLSFWMPAMIRDFGVTNVVSISLYSVIPNALAIIGIIAISRRSDRQNERVGHFVCCALGGAAALVLLTTHPANFVLTMALLSVATTLIFAALPIFWAIPTSHLSNNMAASGVALISSVGITSGIVSPYVIGQIKMATGSMDLAIYLLSGLLVASSVMLLRITGRI</sequence>
<keyword evidence="2" id="KW-0813">Transport</keyword>
<dbReference type="OrthoDB" id="5441967at2"/>
<evidence type="ECO:0000256" key="2">
    <source>
        <dbReference type="ARBA" id="ARBA00022448"/>
    </source>
</evidence>
<dbReference type="InterPro" id="IPR011701">
    <property type="entry name" value="MFS"/>
</dbReference>
<accession>A0A4R5VRS3</accession>
<evidence type="ECO:0000256" key="1">
    <source>
        <dbReference type="ARBA" id="ARBA00004141"/>
    </source>
</evidence>
<keyword evidence="3 6" id="KW-0812">Transmembrane</keyword>
<evidence type="ECO:0000313" key="8">
    <source>
        <dbReference type="EMBL" id="TDK61183.1"/>
    </source>
</evidence>
<dbReference type="AlphaFoldDB" id="A0A4R5VRS3"/>
<dbReference type="PANTHER" id="PTHR43791:SF36">
    <property type="entry name" value="TRANSPORTER, PUTATIVE (AFU_ORTHOLOGUE AFUA_6G08340)-RELATED"/>
    <property type="match status" value="1"/>
</dbReference>
<evidence type="ECO:0000256" key="5">
    <source>
        <dbReference type="ARBA" id="ARBA00023136"/>
    </source>
</evidence>
<evidence type="ECO:0000313" key="9">
    <source>
        <dbReference type="Proteomes" id="UP000294829"/>
    </source>
</evidence>
<proteinExistence type="predicted"/>
<dbReference type="PROSITE" id="PS50850">
    <property type="entry name" value="MFS"/>
    <property type="match status" value="1"/>
</dbReference>
<feature type="transmembrane region" description="Helical" evidence="6">
    <location>
        <begin position="293"/>
        <end position="313"/>
    </location>
</feature>
<dbReference type="Gene3D" id="1.20.1250.20">
    <property type="entry name" value="MFS general substrate transporter like domains"/>
    <property type="match status" value="2"/>
</dbReference>
<dbReference type="CDD" id="cd17319">
    <property type="entry name" value="MFS_ExuT_GudP_like"/>
    <property type="match status" value="1"/>
</dbReference>
<feature type="transmembrane region" description="Helical" evidence="6">
    <location>
        <begin position="383"/>
        <end position="405"/>
    </location>
</feature>
<evidence type="ECO:0000259" key="7">
    <source>
        <dbReference type="PROSITE" id="PS50850"/>
    </source>
</evidence>
<dbReference type="Pfam" id="PF07690">
    <property type="entry name" value="MFS_1"/>
    <property type="match status" value="1"/>
</dbReference>
<feature type="transmembrane region" description="Helical" evidence="6">
    <location>
        <begin position="417"/>
        <end position="436"/>
    </location>
</feature>
<name>A0A4R5VRS3_9BURK</name>
<comment type="subcellular location">
    <subcellularLocation>
        <location evidence="1">Membrane</location>
        <topology evidence="1">Multi-pass membrane protein</topology>
    </subcellularLocation>
</comment>
<dbReference type="InterPro" id="IPR036259">
    <property type="entry name" value="MFS_trans_sf"/>
</dbReference>
<dbReference type="GO" id="GO:0022857">
    <property type="term" value="F:transmembrane transporter activity"/>
    <property type="evidence" value="ECO:0007669"/>
    <property type="project" value="InterPro"/>
</dbReference>
<feature type="transmembrane region" description="Helical" evidence="6">
    <location>
        <begin position="349"/>
        <end position="371"/>
    </location>
</feature>
<keyword evidence="4 6" id="KW-1133">Transmembrane helix</keyword>
<feature type="transmembrane region" description="Helical" evidence="6">
    <location>
        <begin position="260"/>
        <end position="281"/>
    </location>
</feature>
<feature type="transmembrane region" description="Helical" evidence="6">
    <location>
        <begin position="325"/>
        <end position="343"/>
    </location>
</feature>
<keyword evidence="5 6" id="KW-0472">Membrane</keyword>
<feature type="transmembrane region" description="Helical" evidence="6">
    <location>
        <begin position="123"/>
        <end position="145"/>
    </location>
</feature>
<protein>
    <submittedName>
        <fullName evidence="8">MFS transporter</fullName>
    </submittedName>
</protein>
<evidence type="ECO:0000256" key="6">
    <source>
        <dbReference type="SAM" id="Phobius"/>
    </source>
</evidence>
<feature type="transmembrane region" description="Helical" evidence="6">
    <location>
        <begin position="99"/>
        <end position="117"/>
    </location>
</feature>
<feature type="domain" description="Major facilitator superfamily (MFS) profile" evidence="7">
    <location>
        <begin position="33"/>
        <end position="440"/>
    </location>
</feature>
<dbReference type="InterPro" id="IPR020846">
    <property type="entry name" value="MFS_dom"/>
</dbReference>
<feature type="transmembrane region" description="Helical" evidence="6">
    <location>
        <begin position="157"/>
        <end position="180"/>
    </location>
</feature>
<dbReference type="PANTHER" id="PTHR43791">
    <property type="entry name" value="PERMEASE-RELATED"/>
    <property type="match status" value="1"/>
</dbReference>
<dbReference type="GO" id="GO:0016020">
    <property type="term" value="C:membrane"/>
    <property type="evidence" value="ECO:0007669"/>
    <property type="project" value="UniProtKB-SubCell"/>
</dbReference>